<comment type="caution">
    <text evidence="6">The sequence shown here is derived from an EMBL/GenBank/DDBJ whole genome shotgun (WGS) entry which is preliminary data.</text>
</comment>
<comment type="similarity">
    <text evidence="1">Belongs to the RMI1 family.</text>
</comment>
<dbReference type="HOGENOM" id="CLU_093893_0_0_1"/>
<gene>
    <name evidence="6" type="ORF">A1O9_00803</name>
</gene>
<dbReference type="Proteomes" id="UP000027920">
    <property type="component" value="Unassembled WGS sequence"/>
</dbReference>
<dbReference type="AlphaFoldDB" id="A0A072Q4L3"/>
<dbReference type="STRING" id="1182545.A0A072Q4L3"/>
<feature type="domain" description="RecQ mediated genome instability protein 1 OB-fold" evidence="4">
    <location>
        <begin position="223"/>
        <end position="268"/>
    </location>
</feature>
<dbReference type="GO" id="GO:0016604">
    <property type="term" value="C:nuclear body"/>
    <property type="evidence" value="ECO:0007669"/>
    <property type="project" value="TreeGrafter"/>
</dbReference>
<dbReference type="InterPro" id="IPR013894">
    <property type="entry name" value="RMI1_OB"/>
</dbReference>
<dbReference type="InterPro" id="IPR042470">
    <property type="entry name" value="RMI1_N_C_sf"/>
</dbReference>
<dbReference type="Pfam" id="PF08585">
    <property type="entry name" value="RMI1_N_C"/>
    <property type="match status" value="2"/>
</dbReference>
<evidence type="ECO:0000313" key="7">
    <source>
        <dbReference type="Proteomes" id="UP000027920"/>
    </source>
</evidence>
<dbReference type="GeneID" id="25275754"/>
<evidence type="ECO:0000256" key="3">
    <source>
        <dbReference type="SAM" id="MobiDB-lite"/>
    </source>
</evidence>
<dbReference type="VEuPathDB" id="FungiDB:A1O9_00803"/>
<dbReference type="OrthoDB" id="341511at2759"/>
<feature type="domain" description="RecQ mediated genome instability protein 1 OB-fold" evidence="4">
    <location>
        <begin position="77"/>
        <end position="192"/>
    </location>
</feature>
<feature type="region of interest" description="Disordered" evidence="3">
    <location>
        <begin position="132"/>
        <end position="161"/>
    </location>
</feature>
<dbReference type="PANTHER" id="PTHR14790">
    <property type="entry name" value="RECQ-MEDIATED GENOME INSTABILITY PROTEIN 1 RMI1"/>
    <property type="match status" value="1"/>
</dbReference>
<protein>
    <recommendedName>
        <fullName evidence="2">RecQ-mediated genome instability protein 1</fullName>
    </recommendedName>
</protein>
<dbReference type="SMART" id="SM01161">
    <property type="entry name" value="DUF1767"/>
    <property type="match status" value="1"/>
</dbReference>
<dbReference type="RefSeq" id="XP_013265420.1">
    <property type="nucleotide sequence ID" value="XM_013409966.1"/>
</dbReference>
<reference evidence="6 7" key="1">
    <citation type="submission" date="2013-03" db="EMBL/GenBank/DDBJ databases">
        <title>The Genome Sequence of Exophiala aquamarina CBS 119918.</title>
        <authorList>
            <consortium name="The Broad Institute Genomics Platform"/>
            <person name="Cuomo C."/>
            <person name="de Hoog S."/>
            <person name="Gorbushina A."/>
            <person name="Walker B."/>
            <person name="Young S.K."/>
            <person name="Zeng Q."/>
            <person name="Gargeya S."/>
            <person name="Fitzgerald M."/>
            <person name="Haas B."/>
            <person name="Abouelleil A."/>
            <person name="Allen A.W."/>
            <person name="Alvarado L."/>
            <person name="Arachchi H.M."/>
            <person name="Berlin A.M."/>
            <person name="Chapman S.B."/>
            <person name="Gainer-Dewar J."/>
            <person name="Goldberg J."/>
            <person name="Griggs A."/>
            <person name="Gujja S."/>
            <person name="Hansen M."/>
            <person name="Howarth C."/>
            <person name="Imamovic A."/>
            <person name="Ireland A."/>
            <person name="Larimer J."/>
            <person name="McCowan C."/>
            <person name="Murphy C."/>
            <person name="Pearson M."/>
            <person name="Poon T.W."/>
            <person name="Priest M."/>
            <person name="Roberts A."/>
            <person name="Saif S."/>
            <person name="Shea T."/>
            <person name="Sisk P."/>
            <person name="Sykes S."/>
            <person name="Wortman J."/>
            <person name="Nusbaum C."/>
            <person name="Birren B."/>
        </authorList>
    </citation>
    <scope>NUCLEOTIDE SEQUENCE [LARGE SCALE GENOMIC DNA]</scope>
    <source>
        <strain evidence="6 7">CBS 119918</strain>
    </source>
</reference>
<accession>A0A072Q4L3</accession>
<evidence type="ECO:0000259" key="5">
    <source>
        <dbReference type="Pfam" id="PF21000"/>
    </source>
</evidence>
<feature type="domain" description="RMI1 N-terminal" evidence="5">
    <location>
        <begin position="20"/>
        <end position="67"/>
    </location>
</feature>
<dbReference type="Gene3D" id="2.40.50.770">
    <property type="entry name" value="RecQ-mediated genome instability protein Rmi1, C-terminal domain"/>
    <property type="match status" value="1"/>
</dbReference>
<name>A0A072Q4L3_9EURO</name>
<evidence type="ECO:0000256" key="2">
    <source>
        <dbReference type="ARBA" id="ARBA00018987"/>
    </source>
</evidence>
<feature type="compositionally biased region" description="Gly residues" evidence="3">
    <location>
        <begin position="135"/>
        <end position="148"/>
    </location>
</feature>
<dbReference type="GO" id="GO:0031422">
    <property type="term" value="C:RecQ family helicase-topoisomerase III complex"/>
    <property type="evidence" value="ECO:0007669"/>
    <property type="project" value="TreeGrafter"/>
</dbReference>
<keyword evidence="7" id="KW-1185">Reference proteome</keyword>
<evidence type="ECO:0000313" key="6">
    <source>
        <dbReference type="EMBL" id="KEF62830.1"/>
    </source>
</evidence>
<evidence type="ECO:0000259" key="4">
    <source>
        <dbReference type="Pfam" id="PF08585"/>
    </source>
</evidence>
<organism evidence="6 7">
    <name type="scientific">Exophiala aquamarina CBS 119918</name>
    <dbReference type="NCBI Taxonomy" id="1182545"/>
    <lineage>
        <taxon>Eukaryota</taxon>
        <taxon>Fungi</taxon>
        <taxon>Dikarya</taxon>
        <taxon>Ascomycota</taxon>
        <taxon>Pezizomycotina</taxon>
        <taxon>Eurotiomycetes</taxon>
        <taxon>Chaetothyriomycetidae</taxon>
        <taxon>Chaetothyriales</taxon>
        <taxon>Herpotrichiellaceae</taxon>
        <taxon>Exophiala</taxon>
    </lineage>
</organism>
<dbReference type="InterPro" id="IPR049363">
    <property type="entry name" value="RMI1_N"/>
</dbReference>
<dbReference type="GO" id="GO:0000712">
    <property type="term" value="P:resolution of meiotic recombination intermediates"/>
    <property type="evidence" value="ECO:0007669"/>
    <property type="project" value="TreeGrafter"/>
</dbReference>
<dbReference type="Pfam" id="PF21000">
    <property type="entry name" value="RMI1_N_N"/>
    <property type="match status" value="1"/>
</dbReference>
<dbReference type="EMBL" id="AMGV01000001">
    <property type="protein sequence ID" value="KEF62830.1"/>
    <property type="molecule type" value="Genomic_DNA"/>
</dbReference>
<sequence length="290" mass="29900">MNNQTTNNTAGMQAQLSASLLSRHNLSVSPAWLADFLSSSSRGPNAPLLALTSTAQFRVLASDIRNSLAPPAPENLLPEGVADVNVKERRLKGAVVVQVLDVIDIGSSMWSQVEAIERVERGEKIRGREVIRSVGGAGGGEDSGGAGGPTAASMSATGDKKLTSGPHKLLVQDAKGTQVLAFELVKIPKIALSNPASVAAPPAAANAAGNPPQQSLQVVDDPGMFIGCKLLLKPGTVVRRGVVMLTPEDSAVLGGKVEAWDRKWKAERKDRLTALIAEGDGAGAGPGGLG</sequence>
<dbReference type="GO" id="GO:0000724">
    <property type="term" value="P:double-strand break repair via homologous recombination"/>
    <property type="evidence" value="ECO:0007669"/>
    <property type="project" value="TreeGrafter"/>
</dbReference>
<proteinExistence type="inferred from homology"/>
<evidence type="ECO:0000256" key="1">
    <source>
        <dbReference type="ARBA" id="ARBA00006395"/>
    </source>
</evidence>
<dbReference type="PANTHER" id="PTHR14790:SF15">
    <property type="entry name" value="RECQ-MEDIATED GENOME INSTABILITY PROTEIN 1"/>
    <property type="match status" value="1"/>
</dbReference>